<dbReference type="Proteomes" id="UP000268093">
    <property type="component" value="Unassembled WGS sequence"/>
</dbReference>
<keyword evidence="3" id="KW-1185">Reference proteome</keyword>
<name>A0A433DCI3_9FUNG</name>
<sequence length="186" mass="21256">MTNSPEITPPTPISPIDKELQRDEEKTAFLIAGYARYKCPYVWLRSNHRKLVQLPDNEELDADIPLKLDTTALWKTQGTTLIYTVVSDTDGAYLVFLSIHGAVNTFKIFRNPPVPLWDIIAEIITLTLTPSPPNPFEVDTYYFETLPLEECVTTTGAMIDFLQRVWVNAKEDCNYGNRGLCLDWER</sequence>
<dbReference type="EMBL" id="RBNI01003240">
    <property type="protein sequence ID" value="RUP48561.1"/>
    <property type="molecule type" value="Genomic_DNA"/>
</dbReference>
<gene>
    <name evidence="2" type="ORF">BC936DRAFT_144394</name>
</gene>
<evidence type="ECO:0000313" key="2">
    <source>
        <dbReference type="EMBL" id="RUP48561.1"/>
    </source>
</evidence>
<dbReference type="AlphaFoldDB" id="A0A433DCI3"/>
<comment type="caution">
    <text evidence="2">The sequence shown here is derived from an EMBL/GenBank/DDBJ whole genome shotgun (WGS) entry which is preliminary data.</text>
</comment>
<evidence type="ECO:0000259" key="1">
    <source>
        <dbReference type="Pfam" id="PF25377"/>
    </source>
</evidence>
<dbReference type="PANTHER" id="PTHR47915:SF1">
    <property type="entry name" value="SI:DKEY-19B23.7"/>
    <property type="match status" value="1"/>
</dbReference>
<feature type="domain" description="DUF7886" evidence="1">
    <location>
        <begin position="109"/>
        <end position="177"/>
    </location>
</feature>
<accession>A0A433DCI3</accession>
<protein>
    <recommendedName>
        <fullName evidence="1">DUF7886 domain-containing protein</fullName>
    </recommendedName>
</protein>
<dbReference type="OrthoDB" id="239865at2759"/>
<feature type="domain" description="DUF7886" evidence="1">
    <location>
        <begin position="14"/>
        <end position="88"/>
    </location>
</feature>
<evidence type="ECO:0000313" key="3">
    <source>
        <dbReference type="Proteomes" id="UP000268093"/>
    </source>
</evidence>
<dbReference type="PANTHER" id="PTHR47915">
    <property type="entry name" value="SI:DKEY-19B23.7"/>
    <property type="match status" value="1"/>
</dbReference>
<dbReference type="Pfam" id="PF25377">
    <property type="entry name" value="DUF7886"/>
    <property type="match status" value="2"/>
</dbReference>
<reference evidence="2 3" key="1">
    <citation type="journal article" date="2018" name="New Phytol.">
        <title>Phylogenomics of Endogonaceae and evolution of mycorrhizas within Mucoromycota.</title>
        <authorList>
            <person name="Chang Y."/>
            <person name="Desiro A."/>
            <person name="Na H."/>
            <person name="Sandor L."/>
            <person name="Lipzen A."/>
            <person name="Clum A."/>
            <person name="Barry K."/>
            <person name="Grigoriev I.V."/>
            <person name="Martin F.M."/>
            <person name="Stajich J.E."/>
            <person name="Smith M.E."/>
            <person name="Bonito G."/>
            <person name="Spatafora J.W."/>
        </authorList>
    </citation>
    <scope>NUCLEOTIDE SEQUENCE [LARGE SCALE GENOMIC DNA]</scope>
    <source>
        <strain evidence="2 3">GMNB39</strain>
    </source>
</reference>
<dbReference type="InterPro" id="IPR057208">
    <property type="entry name" value="DUF7886"/>
</dbReference>
<proteinExistence type="predicted"/>
<organism evidence="2 3">
    <name type="scientific">Jimgerdemannia flammicorona</name>
    <dbReference type="NCBI Taxonomy" id="994334"/>
    <lineage>
        <taxon>Eukaryota</taxon>
        <taxon>Fungi</taxon>
        <taxon>Fungi incertae sedis</taxon>
        <taxon>Mucoromycota</taxon>
        <taxon>Mucoromycotina</taxon>
        <taxon>Endogonomycetes</taxon>
        <taxon>Endogonales</taxon>
        <taxon>Endogonaceae</taxon>
        <taxon>Jimgerdemannia</taxon>
    </lineage>
</organism>